<dbReference type="Pfam" id="PF05985">
    <property type="entry name" value="EutC"/>
    <property type="match status" value="1"/>
</dbReference>
<dbReference type="EMBL" id="CCSF01000001">
    <property type="protein sequence ID" value="CDZ93041.1"/>
    <property type="molecule type" value="Genomic_DNA"/>
</dbReference>
<dbReference type="Gene3D" id="2.30.170.30">
    <property type="entry name" value="ethanolamine ammonia-lyase heavy chain domain like"/>
    <property type="match status" value="1"/>
</dbReference>
<accession>A0A078LT16</accession>
<dbReference type="Pfam" id="PF06751">
    <property type="entry name" value="EutB"/>
    <property type="match status" value="1"/>
</dbReference>
<sequence length="731" mass="80376">MSLKSLEQIQLPTASADRSYATRILDRQIEFPSLKAVLGAADISKAGDRVAGLAAGDEVTREAARKVLSEQTLQHYYDHPLTDRKGRIDSVMRVNYDIDLDTFSEIAGLTLGELKDRLLRSNGNEIRRIGQALTGVMAAALTKLLDVHELILLSKKLKSGAAAKARTLVGLPGTLSSRLQPNHPTDNLSGITLLVYTGLSMGSGDALIGLNPAIDTVDNISATLRHLDKLRRETGAPTQICVLSHIKTQLACLEQGAPVEIMFQSLAGTERTLTDEFDVTVELLDQAWQTMREKGPLRDVAENFMYFETGQGSELTYGKHEGIDMTTTEALCYGLARRYKPFMVNNVTGFIGPETHLDNFEMTYSCLQDQFMGKLLGLPMGMAPCYTLHSQVTIEGQQMATELLTAAGANFFMDVYLSTDRMLAYFDTSAHDNQTLREVHDLTPAPEYLRWALSKGIFEQDSHGNVSRGPNWGNPRIFCESDIDFQRLNESTPGTYGFDNAGPRPANRVSRTVRANLAVAREAIYVDLRPTEIADIPLRELHTRAPDKLAHLQDPELGARLAEEELQGLQPEYNDVQIVISDGLSAEAIHHNIPDLLPVLLDGLRSRELRVGQPILAPYGRVKLAESVGEALQPQLIVVLIGERPGGDTLASRSMSAYLGYRLPDDKAREEAARLSGNADIRYEYTVISNIYSGGLPPIEAGSVVAEKIFEILEHRAAGNRLEGLLKKQAS</sequence>
<name>A0A078LT16_9PSED</name>
<dbReference type="InterPro" id="IPR044939">
    <property type="entry name" value="EutB_dom_2_sf"/>
</dbReference>
<dbReference type="eggNOG" id="COG4302">
    <property type="taxonomic scope" value="Bacteria"/>
</dbReference>
<dbReference type="GO" id="GO:0005829">
    <property type="term" value="C:cytosol"/>
    <property type="evidence" value="ECO:0007669"/>
    <property type="project" value="TreeGrafter"/>
</dbReference>
<dbReference type="GO" id="GO:0008851">
    <property type="term" value="F:ethanolamine ammonia-lyase activity"/>
    <property type="evidence" value="ECO:0007669"/>
    <property type="project" value="InterPro"/>
</dbReference>
<evidence type="ECO:0000313" key="1">
    <source>
        <dbReference type="EMBL" id="CDZ93041.1"/>
    </source>
</evidence>
<dbReference type="AlphaFoldDB" id="A0A078LT16"/>
<dbReference type="eggNOG" id="COG4303">
    <property type="taxonomic scope" value="Bacteria"/>
</dbReference>
<dbReference type="InterPro" id="IPR009246">
    <property type="entry name" value="EutC"/>
</dbReference>
<gene>
    <name evidence="1" type="primary">eutBC</name>
    <name evidence="1" type="ORF">BN1079_00320</name>
</gene>
<keyword evidence="1" id="KW-0456">Lyase</keyword>
<dbReference type="RefSeq" id="WP_037021819.1">
    <property type="nucleotide sequence ID" value="NZ_CCSF01000001.1"/>
</dbReference>
<evidence type="ECO:0000313" key="2">
    <source>
        <dbReference type="Proteomes" id="UP000053902"/>
    </source>
</evidence>
<dbReference type="GO" id="GO:0046336">
    <property type="term" value="P:ethanolamine catabolic process"/>
    <property type="evidence" value="ECO:0007669"/>
    <property type="project" value="TreeGrafter"/>
</dbReference>
<dbReference type="GO" id="GO:0006520">
    <property type="term" value="P:amino acid metabolic process"/>
    <property type="evidence" value="ECO:0007669"/>
    <property type="project" value="InterPro"/>
</dbReference>
<keyword evidence="2" id="KW-1185">Reference proteome</keyword>
<dbReference type="InterPro" id="IPR013785">
    <property type="entry name" value="Aldolase_TIM"/>
</dbReference>
<dbReference type="PANTHER" id="PTHR39329:SF1">
    <property type="entry name" value="ETHANOLAMINE AMMONIA-LYASE LARGE SUBUNIT"/>
    <property type="match status" value="1"/>
</dbReference>
<reference evidence="1 2" key="1">
    <citation type="submission" date="2014-07" db="EMBL/GenBank/DDBJ databases">
        <authorList>
            <person name="Urmite Genomes Urmite Genomes"/>
        </authorList>
    </citation>
    <scope>NUCLEOTIDE SEQUENCE [LARGE SCALE GENOMIC DNA]</scope>
    <source>
        <strain evidence="1 2">20_BN</strain>
    </source>
</reference>
<dbReference type="PANTHER" id="PTHR39329">
    <property type="entry name" value="ETHANOLAMINE AMMONIA-LYASE HEAVY CHAIN"/>
    <property type="match status" value="1"/>
</dbReference>
<dbReference type="InterPro" id="IPR010628">
    <property type="entry name" value="EutB"/>
</dbReference>
<dbReference type="InterPro" id="IPR042251">
    <property type="entry name" value="EutC_C"/>
</dbReference>
<dbReference type="OrthoDB" id="9770909at2"/>
<dbReference type="HOGENOM" id="CLU_022242_0_0_6"/>
<dbReference type="Gene3D" id="3.40.50.11240">
    <property type="entry name" value="Ethanolamine ammonia-lyase light chain (EutC)"/>
    <property type="match status" value="1"/>
</dbReference>
<dbReference type="Proteomes" id="UP000053902">
    <property type="component" value="Unassembled WGS sequence"/>
</dbReference>
<protein>
    <submittedName>
        <fullName evidence="1">Ethanolamine ammonia-lyase</fullName>
    </submittedName>
</protein>
<dbReference type="GO" id="GO:0009350">
    <property type="term" value="C:ethanolamine ammonia-lyase complex"/>
    <property type="evidence" value="ECO:0007669"/>
    <property type="project" value="TreeGrafter"/>
</dbReference>
<organism evidence="1 2">
    <name type="scientific">Pseudomonas saudiphocaensis</name>
    <dbReference type="NCBI Taxonomy" id="1499686"/>
    <lineage>
        <taxon>Bacteria</taxon>
        <taxon>Pseudomonadati</taxon>
        <taxon>Pseudomonadota</taxon>
        <taxon>Gammaproteobacteria</taxon>
        <taxon>Pseudomonadales</taxon>
        <taxon>Pseudomonadaceae</taxon>
        <taxon>Pseudomonas</taxon>
    </lineage>
</organism>
<proteinExistence type="predicted"/>
<dbReference type="Gene3D" id="1.10.220.70">
    <property type="entry name" value="lyase"/>
    <property type="match status" value="1"/>
</dbReference>
<dbReference type="InterPro" id="IPR044941">
    <property type="entry name" value="EutB_N_sf"/>
</dbReference>
<dbReference type="Gene3D" id="3.20.20.70">
    <property type="entry name" value="Aldolase class I"/>
    <property type="match status" value="1"/>
</dbReference>
<dbReference type="STRING" id="1499686.BN1079_00320"/>